<accession>A0ACC4DDC8</accession>
<dbReference type="Proteomes" id="UP001638806">
    <property type="component" value="Unassembled WGS sequence"/>
</dbReference>
<organism evidence="1 2">
    <name type="scientific">Purpureocillium lilacinum</name>
    <name type="common">Paecilomyces lilacinus</name>
    <dbReference type="NCBI Taxonomy" id="33203"/>
    <lineage>
        <taxon>Eukaryota</taxon>
        <taxon>Fungi</taxon>
        <taxon>Dikarya</taxon>
        <taxon>Ascomycota</taxon>
        <taxon>Pezizomycotina</taxon>
        <taxon>Sordariomycetes</taxon>
        <taxon>Hypocreomycetidae</taxon>
        <taxon>Hypocreales</taxon>
        <taxon>Ophiocordycipitaceae</taxon>
        <taxon>Purpureocillium</taxon>
    </lineage>
</organism>
<proteinExistence type="predicted"/>
<keyword evidence="2" id="KW-1185">Reference proteome</keyword>
<evidence type="ECO:0000313" key="1">
    <source>
        <dbReference type="EMBL" id="KAL3954352.1"/>
    </source>
</evidence>
<gene>
    <name evidence="1" type="ORF">ACCO45_009915</name>
</gene>
<comment type="caution">
    <text evidence="1">The sequence shown here is derived from an EMBL/GenBank/DDBJ whole genome shotgun (WGS) entry which is preliminary data.</text>
</comment>
<name>A0ACC4DDC8_PURLI</name>
<evidence type="ECO:0000313" key="2">
    <source>
        <dbReference type="Proteomes" id="UP001638806"/>
    </source>
</evidence>
<sequence length="214" mass="23280">MAPAGRLAAVLAAAAAASTAVALYVNGSVVAPCESPIYCHGDILKEIELARPFADSKHFVDMLTRSQARAASLAEIQAAFDKLPKPLRNDSTLNNFLDTYFADAGDELKAVPKEQLNTDPQFLKRIDDIVVREFVAKVVDIWPNLTRSYAGSSIDGTGDCADCPNSFIPVNRTFVIPGGRFREPYYWDTYWVIEGLLRTRGPSLASHATPSTTA</sequence>
<protein>
    <submittedName>
        <fullName evidence="1">Uncharacterized protein</fullName>
    </submittedName>
</protein>
<dbReference type="EMBL" id="JBGNUJ010000010">
    <property type="protein sequence ID" value="KAL3954352.1"/>
    <property type="molecule type" value="Genomic_DNA"/>
</dbReference>
<reference evidence="1" key="1">
    <citation type="submission" date="2024-12" db="EMBL/GenBank/DDBJ databases">
        <title>Comparative genomics and development of molecular markers within Purpureocillium lilacinum and among Purpureocillium species.</title>
        <authorList>
            <person name="Yeh Z.-Y."/>
            <person name="Ni N.-T."/>
            <person name="Lo P.-H."/>
            <person name="Mushyakhwo K."/>
            <person name="Lin C.-F."/>
            <person name="Nai Y.-S."/>
        </authorList>
    </citation>
    <scope>NUCLEOTIDE SEQUENCE</scope>
    <source>
        <strain evidence="1">NCHU-NPUST-175</strain>
    </source>
</reference>